<feature type="transmembrane region" description="Helical" evidence="14">
    <location>
        <begin position="429"/>
        <end position="447"/>
    </location>
</feature>
<keyword evidence="3 14" id="KW-0813">Transport</keyword>
<evidence type="ECO:0000256" key="12">
    <source>
        <dbReference type="ARBA" id="ARBA00033708"/>
    </source>
</evidence>
<feature type="transmembrane region" description="Helical" evidence="14">
    <location>
        <begin position="6"/>
        <end position="27"/>
    </location>
</feature>
<evidence type="ECO:0000313" key="15">
    <source>
        <dbReference type="EMBL" id="VYU05050.1"/>
    </source>
</evidence>
<gene>
    <name evidence="15" type="primary">putP_1</name>
    <name evidence="15" type="ORF">IBLFYP30_01615</name>
</gene>
<keyword evidence="9 14" id="KW-0406">Ion transport</keyword>
<feature type="transmembrane region" description="Helical" evidence="14">
    <location>
        <begin position="69"/>
        <end position="91"/>
    </location>
</feature>
<feature type="transmembrane region" description="Helical" evidence="14">
    <location>
        <begin position="162"/>
        <end position="185"/>
    </location>
</feature>
<feature type="transmembrane region" description="Helical" evidence="14">
    <location>
        <begin position="403"/>
        <end position="422"/>
    </location>
</feature>
<comment type="similarity">
    <text evidence="2 13">Belongs to the sodium:solute symporter (SSF) (TC 2.A.21) family.</text>
</comment>
<evidence type="ECO:0000256" key="9">
    <source>
        <dbReference type="ARBA" id="ARBA00023065"/>
    </source>
</evidence>
<keyword evidence="6 14" id="KW-0769">Symport</keyword>
<evidence type="ECO:0000256" key="13">
    <source>
        <dbReference type="RuleBase" id="RU362091"/>
    </source>
</evidence>
<comment type="catalytic activity">
    <reaction evidence="12">
        <text>L-proline(in) + Na(+)(in) = L-proline(out) + Na(+)(out)</text>
        <dbReference type="Rhea" id="RHEA:28967"/>
        <dbReference type="ChEBI" id="CHEBI:29101"/>
        <dbReference type="ChEBI" id="CHEBI:60039"/>
    </reaction>
</comment>
<dbReference type="GO" id="GO:0005886">
    <property type="term" value="C:plasma membrane"/>
    <property type="evidence" value="ECO:0007669"/>
    <property type="project" value="UniProtKB-SubCell"/>
</dbReference>
<feature type="transmembrane region" description="Helical" evidence="14">
    <location>
        <begin position="192"/>
        <end position="217"/>
    </location>
</feature>
<keyword evidence="7 14" id="KW-1133">Transmembrane helix</keyword>
<dbReference type="NCBIfam" id="TIGR02121">
    <property type="entry name" value="Na_Pro_sym"/>
    <property type="match status" value="1"/>
</dbReference>
<dbReference type="InterPro" id="IPR038377">
    <property type="entry name" value="Na/Glc_symporter_sf"/>
</dbReference>
<feature type="transmembrane region" description="Helical" evidence="14">
    <location>
        <begin position="453"/>
        <end position="474"/>
    </location>
</feature>
<feature type="transmembrane region" description="Helical" evidence="14">
    <location>
        <begin position="237"/>
        <end position="256"/>
    </location>
</feature>
<dbReference type="AlphaFoldDB" id="A0A6N3BJW8"/>
<keyword evidence="5 14" id="KW-0812">Transmembrane</keyword>
<keyword evidence="11 14" id="KW-0739">Sodium transport</keyword>
<name>A0A6N3BJW8_9FIRM</name>
<dbReference type="InterPro" id="IPR001734">
    <property type="entry name" value="Na/solute_symporter"/>
</dbReference>
<proteinExistence type="inferred from homology"/>
<dbReference type="PANTHER" id="PTHR48086:SF3">
    <property type="entry name" value="SODIUM_PROLINE SYMPORTER"/>
    <property type="match status" value="1"/>
</dbReference>
<feature type="transmembrane region" description="Helical" evidence="14">
    <location>
        <begin position="124"/>
        <end position="142"/>
    </location>
</feature>
<comment type="subcellular location">
    <subcellularLocation>
        <location evidence="1 14">Cell membrane</location>
        <topology evidence="1 14">Multi-pass membrane protein</topology>
    </subcellularLocation>
</comment>
<evidence type="ECO:0000256" key="1">
    <source>
        <dbReference type="ARBA" id="ARBA00004651"/>
    </source>
</evidence>
<dbReference type="GO" id="GO:0005298">
    <property type="term" value="F:proline:sodium symporter activity"/>
    <property type="evidence" value="ECO:0007669"/>
    <property type="project" value="UniProtKB-UniRule"/>
</dbReference>
<dbReference type="Pfam" id="PF00474">
    <property type="entry name" value="SSF"/>
    <property type="match status" value="1"/>
</dbReference>
<evidence type="ECO:0000256" key="5">
    <source>
        <dbReference type="ARBA" id="ARBA00022692"/>
    </source>
</evidence>
<keyword evidence="14" id="KW-0029">Amino-acid transport</keyword>
<feature type="transmembrane region" description="Helical" evidence="14">
    <location>
        <begin position="277"/>
        <end position="301"/>
    </location>
</feature>
<evidence type="ECO:0000256" key="11">
    <source>
        <dbReference type="ARBA" id="ARBA00023201"/>
    </source>
</evidence>
<dbReference type="InterPro" id="IPR050277">
    <property type="entry name" value="Sodium:Solute_Symporter"/>
</dbReference>
<keyword evidence="8 14" id="KW-0915">Sodium</keyword>
<dbReference type="RefSeq" id="WP_034726311.1">
    <property type="nucleotide sequence ID" value="NZ_CACRUE010000024.1"/>
</dbReference>
<evidence type="ECO:0000256" key="14">
    <source>
        <dbReference type="RuleBase" id="RU366012"/>
    </source>
</evidence>
<evidence type="ECO:0000256" key="8">
    <source>
        <dbReference type="ARBA" id="ARBA00023053"/>
    </source>
</evidence>
<evidence type="ECO:0000256" key="10">
    <source>
        <dbReference type="ARBA" id="ARBA00023136"/>
    </source>
</evidence>
<comment type="function">
    <text evidence="14">Catalyzes the sodium-dependent uptake of extracellular L-proline.</text>
</comment>
<accession>A0A6N3BJW8</accession>
<dbReference type="Gene3D" id="1.20.1730.10">
    <property type="entry name" value="Sodium/glucose cotransporter"/>
    <property type="match status" value="1"/>
</dbReference>
<dbReference type="InterPro" id="IPR011851">
    <property type="entry name" value="Na/Pro_symporter"/>
</dbReference>
<dbReference type="PROSITE" id="PS00457">
    <property type="entry name" value="NA_SOLUT_SYMP_2"/>
    <property type="match status" value="1"/>
</dbReference>
<evidence type="ECO:0000256" key="7">
    <source>
        <dbReference type="ARBA" id="ARBA00022989"/>
    </source>
</evidence>
<reference evidence="15" key="1">
    <citation type="submission" date="2019-11" db="EMBL/GenBank/DDBJ databases">
        <authorList>
            <person name="Feng L."/>
        </authorList>
    </citation>
    <scope>NUCLEOTIDE SEQUENCE</scope>
    <source>
        <strain evidence="15">IbartlettiiLFYP30</strain>
    </source>
</reference>
<feature type="transmembrane region" description="Helical" evidence="14">
    <location>
        <begin position="371"/>
        <end position="391"/>
    </location>
</feature>
<dbReference type="NCBIfam" id="TIGR00813">
    <property type="entry name" value="sss"/>
    <property type="match status" value="1"/>
</dbReference>
<feature type="transmembrane region" description="Helical" evidence="14">
    <location>
        <begin position="313"/>
        <end position="338"/>
    </location>
</feature>
<evidence type="ECO:0000256" key="3">
    <source>
        <dbReference type="ARBA" id="ARBA00022448"/>
    </source>
</evidence>
<keyword evidence="10 14" id="KW-0472">Membrane</keyword>
<dbReference type="GO" id="GO:0015824">
    <property type="term" value="P:proline transport"/>
    <property type="evidence" value="ECO:0007669"/>
    <property type="project" value="UniProtKB-UniRule"/>
</dbReference>
<dbReference type="PROSITE" id="PS50283">
    <property type="entry name" value="NA_SOLUT_SYMP_3"/>
    <property type="match status" value="1"/>
</dbReference>
<organism evidence="15">
    <name type="scientific">Intestinibacter bartlettii</name>
    <dbReference type="NCBI Taxonomy" id="261299"/>
    <lineage>
        <taxon>Bacteria</taxon>
        <taxon>Bacillati</taxon>
        <taxon>Bacillota</taxon>
        <taxon>Clostridia</taxon>
        <taxon>Peptostreptococcales</taxon>
        <taxon>Peptostreptococcaceae</taxon>
        <taxon>Intestinibacter</taxon>
    </lineage>
</organism>
<dbReference type="PANTHER" id="PTHR48086">
    <property type="entry name" value="SODIUM/PROLINE SYMPORTER-RELATED"/>
    <property type="match status" value="1"/>
</dbReference>
<evidence type="ECO:0000256" key="2">
    <source>
        <dbReference type="ARBA" id="ARBA00006434"/>
    </source>
</evidence>
<keyword evidence="4 14" id="KW-1003">Cell membrane</keyword>
<dbReference type="GO" id="GO:0031402">
    <property type="term" value="F:sodium ion binding"/>
    <property type="evidence" value="ECO:0007669"/>
    <property type="project" value="UniProtKB-UniRule"/>
</dbReference>
<sequence>MVESNLTIIVIFVLYLVMMLAIGLMAYKKTSNTEDYFLGGRKLGSWVVSLSAQASDMSGWMLMGLPGAAYIAGLEAGWIALGLTIGTYLNWKLVAKRLRNYTEACNAITIPQFLGNRYRDDQNILRIVSSLFILIFFLVYTASAFVSGGKLFSTVFGIDYTVALLICAIVVVSYTFAGGFFAVCWTDLVQGILMFVAIVIVPCAAVVSMGGIDATIARIEAVNVNMLNPFITIDGTHIAMITVISSLAWGLGYFGQPHILVRFMGIDDAKSIKKSRLIAMVWVIFSLTAATLVGLLGRVFLTQDLSNSSGETVYILMVMKIFPLIIAGVFLAAILAAVMSTADSQLLVTASAITEDFYKAKIRPNASDKELMMVSRLTVMGVSIIAILIALNPNNTVLGLVENAWAGFGATFGPIMLFSLFYKKTSRNGAIAGIVTGGLVAIIWRNLGNMYGGIFSLYEIVPGFILSAIAIYLVSKFGQEPSQEIQDEFEKVRELNRNC</sequence>
<dbReference type="EMBL" id="CACRUE010000024">
    <property type="protein sequence ID" value="VYU05050.1"/>
    <property type="molecule type" value="Genomic_DNA"/>
</dbReference>
<evidence type="ECO:0000256" key="6">
    <source>
        <dbReference type="ARBA" id="ARBA00022847"/>
    </source>
</evidence>
<dbReference type="CDD" id="cd11475">
    <property type="entry name" value="SLC5sbd_PutP"/>
    <property type="match status" value="1"/>
</dbReference>
<evidence type="ECO:0000256" key="4">
    <source>
        <dbReference type="ARBA" id="ARBA00022475"/>
    </source>
</evidence>
<dbReference type="InterPro" id="IPR018212">
    <property type="entry name" value="Na/solute_symporter_CS"/>
</dbReference>
<protein>
    <recommendedName>
        <fullName evidence="14">Sodium/proline symporter</fullName>
    </recommendedName>
    <alternativeName>
        <fullName evidence="14">Proline permease</fullName>
    </alternativeName>
</protein>